<dbReference type="InterPro" id="IPR017972">
    <property type="entry name" value="Cyt_P450_CS"/>
</dbReference>
<name>A0ABP1NDW4_XYLVO</name>
<evidence type="ECO:0000256" key="1">
    <source>
        <dbReference type="ARBA" id="ARBA00001971"/>
    </source>
</evidence>
<evidence type="ECO:0008006" key="11">
    <source>
        <dbReference type="Google" id="ProtNLM"/>
    </source>
</evidence>
<dbReference type="EMBL" id="CAXAJV020001289">
    <property type="protein sequence ID" value="CAL7939200.1"/>
    <property type="molecule type" value="Genomic_DNA"/>
</dbReference>
<evidence type="ECO:0000256" key="6">
    <source>
        <dbReference type="ARBA" id="ARBA00023004"/>
    </source>
</evidence>
<evidence type="ECO:0000313" key="9">
    <source>
        <dbReference type="EMBL" id="CAL7939200.1"/>
    </source>
</evidence>
<comment type="caution">
    <text evidence="9">The sequence shown here is derived from an EMBL/GenBank/DDBJ whole genome shotgun (WGS) entry which is preliminary data.</text>
</comment>
<dbReference type="InterPro" id="IPR001128">
    <property type="entry name" value="Cyt_P450"/>
</dbReference>
<keyword evidence="6 8" id="KW-0408">Iron</keyword>
<dbReference type="PANTHER" id="PTHR24300">
    <property type="entry name" value="CYTOCHROME P450 508A4-RELATED"/>
    <property type="match status" value="1"/>
</dbReference>
<evidence type="ECO:0000256" key="7">
    <source>
        <dbReference type="ARBA" id="ARBA00023033"/>
    </source>
</evidence>
<organism evidence="9 10">
    <name type="scientific">Xylocopa violacea</name>
    <name type="common">Violet carpenter bee</name>
    <name type="synonym">Apis violacea</name>
    <dbReference type="NCBI Taxonomy" id="135666"/>
    <lineage>
        <taxon>Eukaryota</taxon>
        <taxon>Metazoa</taxon>
        <taxon>Ecdysozoa</taxon>
        <taxon>Arthropoda</taxon>
        <taxon>Hexapoda</taxon>
        <taxon>Insecta</taxon>
        <taxon>Pterygota</taxon>
        <taxon>Neoptera</taxon>
        <taxon>Endopterygota</taxon>
        <taxon>Hymenoptera</taxon>
        <taxon>Apocrita</taxon>
        <taxon>Aculeata</taxon>
        <taxon>Apoidea</taxon>
        <taxon>Anthophila</taxon>
        <taxon>Apidae</taxon>
        <taxon>Xylocopa</taxon>
        <taxon>Xylocopa</taxon>
    </lineage>
</organism>
<dbReference type="PRINTS" id="PR00463">
    <property type="entry name" value="EP450I"/>
</dbReference>
<keyword evidence="5 8" id="KW-0560">Oxidoreductase</keyword>
<evidence type="ECO:0000256" key="2">
    <source>
        <dbReference type="ARBA" id="ARBA00010617"/>
    </source>
</evidence>
<dbReference type="InterPro" id="IPR050182">
    <property type="entry name" value="Cytochrome_P450_fam2"/>
</dbReference>
<evidence type="ECO:0000256" key="3">
    <source>
        <dbReference type="ARBA" id="ARBA00022617"/>
    </source>
</evidence>
<dbReference type="Gene3D" id="1.10.630.10">
    <property type="entry name" value="Cytochrome P450"/>
    <property type="match status" value="1"/>
</dbReference>
<dbReference type="Proteomes" id="UP001642520">
    <property type="component" value="Unassembled WGS sequence"/>
</dbReference>
<reference evidence="9 10" key="1">
    <citation type="submission" date="2024-08" db="EMBL/GenBank/DDBJ databases">
        <authorList>
            <person name="Will J Nash"/>
            <person name="Angela Man"/>
            <person name="Seanna McTaggart"/>
            <person name="Kendall Baker"/>
            <person name="Tom Barker"/>
            <person name="Leah Catchpole"/>
            <person name="Alex Durrant"/>
            <person name="Karim Gharbi"/>
            <person name="Naomi Irish"/>
            <person name="Gemy Kaithakottil"/>
            <person name="Debby Ku"/>
            <person name="Aaliyah Providence"/>
            <person name="Felix Shaw"/>
            <person name="David Swarbreck"/>
            <person name="Chris Watkins"/>
            <person name="Ann M. McCartney"/>
            <person name="Giulio Formenti"/>
            <person name="Alice Mouton"/>
            <person name="Noel Vella"/>
            <person name="Bjorn M von Reumont"/>
            <person name="Adriana Vella"/>
            <person name="Wilfried Haerty"/>
        </authorList>
    </citation>
    <scope>NUCLEOTIDE SEQUENCE [LARGE SCALE GENOMIC DNA]</scope>
</reference>
<evidence type="ECO:0000313" key="10">
    <source>
        <dbReference type="Proteomes" id="UP001642520"/>
    </source>
</evidence>
<evidence type="ECO:0000256" key="8">
    <source>
        <dbReference type="RuleBase" id="RU000461"/>
    </source>
</evidence>
<comment type="cofactor">
    <cofactor evidence="1">
        <name>heme</name>
        <dbReference type="ChEBI" id="CHEBI:30413"/>
    </cofactor>
</comment>
<keyword evidence="7 8" id="KW-0503">Monooxygenase</keyword>
<keyword evidence="4 8" id="KW-0479">Metal-binding</keyword>
<evidence type="ECO:0000256" key="4">
    <source>
        <dbReference type="ARBA" id="ARBA00022723"/>
    </source>
</evidence>
<dbReference type="PRINTS" id="PR00385">
    <property type="entry name" value="P450"/>
</dbReference>
<sequence>MSPFLIALFLPIIGYIIYDLITSTPLNVPPCIPRLPVIGSYWHLLWYNYTFPFKAVQYYANKLQSAIVTCYFGGLMTFIANDYNSIKEVLSKEEFDGRLANGHLFLDRAFGEQLGIFFIDGPVWKEQRRFALRHMRDVGFGRRQEKFEASMMEEISLLINMLKEGPINDKEKAYLKNGMARFPDVLYPYVANNIWCIMFGERFDRSEHHKLKYFCESAIEFQRSGDTSGGALSTFWFLKYFGNMFKYKAMMKSNLQLINFIKEHLDNRKCSSDDYGTGLVDQYLKEIDKNKNLKSNFTEKQLVMTLVDIMFPALSAIPSTVVHAIKAIMHHPRVLKNVQEEIDTVVGTGRLVTWDDRKSLPYMEATIRESLRYETLTPFSIFHKALKPTTLCGYNVPKDTPVITNLAALHNDVNLWGDPENFRPERFLKADGQLGKDFTFPFGFGHRICLGETFARYNLFELVASLIQNFNFSFVENEPTGLNDKLPGLITSPKETWIRVEPRYT</sequence>
<comment type="similarity">
    <text evidence="2 8">Belongs to the cytochrome P450 family.</text>
</comment>
<gene>
    <name evidence="9" type="ORF">XYLVIOL_LOCUS3732</name>
</gene>
<dbReference type="InterPro" id="IPR002401">
    <property type="entry name" value="Cyt_P450_E_grp-I"/>
</dbReference>
<accession>A0ABP1NDW4</accession>
<dbReference type="Pfam" id="PF00067">
    <property type="entry name" value="p450"/>
    <property type="match status" value="1"/>
</dbReference>
<keyword evidence="10" id="KW-1185">Reference proteome</keyword>
<dbReference type="SUPFAM" id="SSF48264">
    <property type="entry name" value="Cytochrome P450"/>
    <property type="match status" value="1"/>
</dbReference>
<dbReference type="PROSITE" id="PS00086">
    <property type="entry name" value="CYTOCHROME_P450"/>
    <property type="match status" value="1"/>
</dbReference>
<keyword evidence="3 8" id="KW-0349">Heme</keyword>
<dbReference type="PANTHER" id="PTHR24300:SF376">
    <property type="entry name" value="CYTOCHROME P450 15A1"/>
    <property type="match status" value="1"/>
</dbReference>
<evidence type="ECO:0000256" key="5">
    <source>
        <dbReference type="ARBA" id="ARBA00023002"/>
    </source>
</evidence>
<dbReference type="InterPro" id="IPR036396">
    <property type="entry name" value="Cyt_P450_sf"/>
</dbReference>
<protein>
    <recommendedName>
        <fullName evidence="11">Cytochrome P450</fullName>
    </recommendedName>
</protein>
<proteinExistence type="inferred from homology"/>